<dbReference type="RefSeq" id="YP_009949660.1">
    <property type="nucleotide sequence ID" value="NC_051582.1"/>
</dbReference>
<sequence length="128" mass="14745">MSITGHFQTELRKLAERYEAQARSMRGFAGNFHQMQTYETIARDLHRLADGDGAARDQREYRVSWDIDLTADDFVDAAQRALTIHRDDTSTATIFGVTDTETGEEHVVDLSEMKMLDLTDDRNERTFR</sequence>
<protein>
    <submittedName>
        <fullName evidence="1">Uncharacterized protein</fullName>
    </submittedName>
</protein>
<dbReference type="EMBL" id="MN284893">
    <property type="protein sequence ID" value="QFP94716.1"/>
    <property type="molecule type" value="Genomic_DNA"/>
</dbReference>
<organism evidence="1 2">
    <name type="scientific">Mycobacterium phage LilMcDreamy</name>
    <dbReference type="NCBI Taxonomy" id="2652422"/>
    <lineage>
        <taxon>Viruses</taxon>
        <taxon>Duplodnaviria</taxon>
        <taxon>Heunggongvirae</taxon>
        <taxon>Uroviricota</taxon>
        <taxon>Caudoviricetes</taxon>
        <taxon>Bclasvirinae</taxon>
        <taxon>Lilmcdreamyvirus</taxon>
        <taxon>Lilmcdreamyvirus lilmcdreamy</taxon>
    </lineage>
</organism>
<dbReference type="Proteomes" id="UP000325405">
    <property type="component" value="Segment"/>
</dbReference>
<proteinExistence type="predicted"/>
<gene>
    <name evidence="1" type="primary">96</name>
    <name evidence="1" type="ORF">SEA_LILMCDREAMY_96</name>
</gene>
<evidence type="ECO:0000313" key="2">
    <source>
        <dbReference type="Proteomes" id="UP000325405"/>
    </source>
</evidence>
<evidence type="ECO:0000313" key="1">
    <source>
        <dbReference type="EMBL" id="QFP94716.1"/>
    </source>
</evidence>
<accession>A0A5P8D6S3</accession>
<name>A0A5P8D6S3_9CAUD</name>
<reference evidence="1 2" key="1">
    <citation type="submission" date="2019-08" db="EMBL/GenBank/DDBJ databases">
        <authorList>
            <person name="Lippold A."/>
            <person name="Marlatt M."/>
            <person name="Cooper K."/>
            <person name="Frohnapfel E."/>
            <person name="Glenski M."/>
            <person name="Johnson H."/>
            <person name="Johnson K."/>
            <person name="Tjaden E."/>
            <person name="Troeh S."/>
            <person name="Hayes S."/>
            <person name="Ettinger A.-S.H."/>
            <person name="Ettinger W.F."/>
            <person name="Haydock J."/>
            <person name="Anders K.R."/>
            <person name="Garlena R.A."/>
            <person name="Russell D.A."/>
            <person name="Pope W.H."/>
            <person name="Jacobs-Sera D."/>
            <person name="Hatfull G.F."/>
        </authorList>
    </citation>
    <scope>NUCLEOTIDE SEQUENCE [LARGE SCALE GENOMIC DNA]</scope>
</reference>
<dbReference type="KEGG" id="vg:60321066"/>
<dbReference type="GeneID" id="60321066"/>
<keyword evidence="2" id="KW-1185">Reference proteome</keyword>